<evidence type="ECO:0000259" key="6">
    <source>
        <dbReference type="PROSITE" id="PS51394"/>
    </source>
</evidence>
<feature type="domain" description="PFU" evidence="6">
    <location>
        <begin position="360"/>
        <end position="455"/>
    </location>
</feature>
<dbReference type="GO" id="GO:0010992">
    <property type="term" value="P:ubiquitin recycling"/>
    <property type="evidence" value="ECO:0007669"/>
    <property type="project" value="TreeGrafter"/>
</dbReference>
<dbReference type="PROSITE" id="PS51396">
    <property type="entry name" value="PUL"/>
    <property type="match status" value="1"/>
</dbReference>
<dbReference type="SMART" id="SM00320">
    <property type="entry name" value="WD40"/>
    <property type="match status" value="7"/>
</dbReference>
<feature type="repeat" description="WD" evidence="5">
    <location>
        <begin position="224"/>
        <end position="254"/>
    </location>
</feature>
<evidence type="ECO:0000259" key="7">
    <source>
        <dbReference type="PROSITE" id="PS51396"/>
    </source>
</evidence>
<name>A0A9P7BDH3_9ASCO</name>
<dbReference type="OrthoDB" id="10265988at2759"/>
<keyword evidence="3 5" id="KW-0853">WD repeat</keyword>
<feature type="repeat" description="WD" evidence="5">
    <location>
        <begin position="144"/>
        <end position="174"/>
    </location>
</feature>
<dbReference type="Proteomes" id="UP000697127">
    <property type="component" value="Unassembled WGS sequence"/>
</dbReference>
<dbReference type="Gene3D" id="1.25.10.10">
    <property type="entry name" value="Leucine-rich Repeat Variant"/>
    <property type="match status" value="1"/>
</dbReference>
<evidence type="ECO:0000313" key="9">
    <source>
        <dbReference type="Proteomes" id="UP000697127"/>
    </source>
</evidence>
<keyword evidence="2" id="KW-0963">Cytoplasm</keyword>
<dbReference type="EMBL" id="PUHW01000360">
    <property type="protein sequence ID" value="KAG0686866.1"/>
    <property type="molecule type" value="Genomic_DNA"/>
</dbReference>
<comment type="caution">
    <text evidence="8">The sequence shown here is derived from an EMBL/GenBank/DDBJ whole genome shotgun (WGS) entry which is preliminary data.</text>
</comment>
<evidence type="ECO:0000313" key="8">
    <source>
        <dbReference type="EMBL" id="KAG0686866.1"/>
    </source>
</evidence>
<dbReference type="PROSITE" id="PS51394">
    <property type="entry name" value="PFU"/>
    <property type="match status" value="1"/>
</dbReference>
<dbReference type="PANTHER" id="PTHR19849:SF0">
    <property type="entry name" value="PHOSPHOLIPASE A-2-ACTIVATING PROTEIN"/>
    <property type="match status" value="1"/>
</dbReference>
<dbReference type="Pfam" id="PF00400">
    <property type="entry name" value="WD40"/>
    <property type="match status" value="5"/>
</dbReference>
<sequence length="702" mass="79574">MFRLSTTLYGHDDDVKALAAFNGDIIVSGSRDSTVRLWNRIDKTKDFASSIINFKSSKFINALSIYKNNDEIFIVSSGNDNMINLTSPASIFTDLGNSNNEKYCLIGHTANVCTLDTYQEFILSGSWDSTAKVWNKNGDILYNLTGHENSVWSVKFINSNTFLTCGADRTIRKWHGNKQIKCFIAHDDVVRDLLLLPNGDFVSCSNDATIKIWDGITFENKATLLGHQSFIYSLALLSNGDIISCGEDRSIRIWRDNECIQVITLPCISVWDVLVLDNDDIVTASSDSKIRVFTKDDKRFAKENQILAFKKELEESSISESSMNNVNKNLIPGIEALKSNEPKIEGETKLIKSGINTVDLYQWTDGEWIKIGQMVDGTSSNQKQFYNGSYYDYVFNIDIEDGKPPLKLPVNTTDNPYDVAETFLAKYNLPHSYLQQIVDFIMQNAEGITLDGVKSDKVAGILPQTKYLSFEKIDQSKLLAAFKKLNSKQPFEKQLDNNFETLMNCEDYDGIQKVAMEIIKLWDGDSKLLGFDILRAIIVLIKPTEELFPVIRTGLESSGLTPKIQMMTIRILINTFSAKGWGEQMMLDEDILEIIFTDYLYENISKDEKFFPITVVTLILNYAVLSNKFQLIKFQGRILSIITKLLAIPTILKDEESAYRLLVSIGTLNYMKSIPDKVQFLSAFQNFKGERFETIKKEINID</sequence>
<evidence type="ECO:0000256" key="5">
    <source>
        <dbReference type="PROSITE-ProRule" id="PRU00221"/>
    </source>
</evidence>
<dbReference type="Gene3D" id="3.10.20.870">
    <property type="entry name" value="PFU (PLAA family ubiquitin binding), C-terminal domain"/>
    <property type="match status" value="1"/>
</dbReference>
<dbReference type="InterPro" id="IPR036322">
    <property type="entry name" value="WD40_repeat_dom_sf"/>
</dbReference>
<keyword evidence="4" id="KW-0677">Repeat</keyword>
<dbReference type="CDD" id="cd00200">
    <property type="entry name" value="WD40"/>
    <property type="match status" value="1"/>
</dbReference>
<dbReference type="PROSITE" id="PS50294">
    <property type="entry name" value="WD_REPEATS_REGION"/>
    <property type="match status" value="1"/>
</dbReference>
<dbReference type="Gene3D" id="2.130.10.10">
    <property type="entry name" value="YVTN repeat-like/Quinoprotein amine dehydrogenase"/>
    <property type="match status" value="1"/>
</dbReference>
<dbReference type="InterPro" id="IPR015155">
    <property type="entry name" value="PFU"/>
</dbReference>
<dbReference type="PANTHER" id="PTHR19849">
    <property type="entry name" value="PHOSPHOLIPASE A-2-ACTIVATING PROTEIN"/>
    <property type="match status" value="1"/>
</dbReference>
<dbReference type="GO" id="GO:0005737">
    <property type="term" value="C:cytoplasm"/>
    <property type="evidence" value="ECO:0007669"/>
    <property type="project" value="UniProtKB-SubCell"/>
</dbReference>
<dbReference type="PROSITE" id="PS50082">
    <property type="entry name" value="WD_REPEATS_2"/>
    <property type="match status" value="5"/>
</dbReference>
<evidence type="ECO:0000256" key="1">
    <source>
        <dbReference type="ARBA" id="ARBA00004496"/>
    </source>
</evidence>
<dbReference type="GO" id="GO:0043130">
    <property type="term" value="F:ubiquitin binding"/>
    <property type="evidence" value="ECO:0007669"/>
    <property type="project" value="TreeGrafter"/>
</dbReference>
<feature type="repeat" description="WD" evidence="5">
    <location>
        <begin position="183"/>
        <end position="214"/>
    </location>
</feature>
<dbReference type="InterPro" id="IPR001680">
    <property type="entry name" value="WD40_rpt"/>
</dbReference>
<dbReference type="Pfam" id="PF09070">
    <property type="entry name" value="PFU"/>
    <property type="match status" value="1"/>
</dbReference>
<feature type="domain" description="PUL" evidence="7">
    <location>
        <begin position="460"/>
        <end position="702"/>
    </location>
</feature>
<evidence type="ECO:0000256" key="3">
    <source>
        <dbReference type="ARBA" id="ARBA00022574"/>
    </source>
</evidence>
<dbReference type="InterPro" id="IPR038122">
    <property type="entry name" value="PFU_sf"/>
</dbReference>
<accession>A0A9P7BDH3</accession>
<dbReference type="PRINTS" id="PR00320">
    <property type="entry name" value="GPROTEINBRPT"/>
</dbReference>
<dbReference type="InterPro" id="IPR011989">
    <property type="entry name" value="ARM-like"/>
</dbReference>
<organism evidence="8 9">
    <name type="scientific">Pichia californica</name>
    <dbReference type="NCBI Taxonomy" id="460514"/>
    <lineage>
        <taxon>Eukaryota</taxon>
        <taxon>Fungi</taxon>
        <taxon>Dikarya</taxon>
        <taxon>Ascomycota</taxon>
        <taxon>Saccharomycotina</taxon>
        <taxon>Pichiomycetes</taxon>
        <taxon>Pichiales</taxon>
        <taxon>Pichiaceae</taxon>
        <taxon>Pichia</taxon>
    </lineage>
</organism>
<dbReference type="GO" id="GO:0043161">
    <property type="term" value="P:proteasome-mediated ubiquitin-dependent protein catabolic process"/>
    <property type="evidence" value="ECO:0007669"/>
    <property type="project" value="TreeGrafter"/>
</dbReference>
<gene>
    <name evidence="8" type="ORF">C6P40_003259</name>
</gene>
<evidence type="ECO:0000256" key="4">
    <source>
        <dbReference type="ARBA" id="ARBA00022737"/>
    </source>
</evidence>
<comment type="subcellular location">
    <subcellularLocation>
        <location evidence="1">Cytoplasm</location>
    </subcellularLocation>
</comment>
<reference evidence="8" key="1">
    <citation type="submission" date="2020-11" db="EMBL/GenBank/DDBJ databases">
        <title>Kefir isolates.</title>
        <authorList>
            <person name="Marcisauskas S."/>
            <person name="Kim Y."/>
            <person name="Blasche S."/>
        </authorList>
    </citation>
    <scope>NUCLEOTIDE SEQUENCE</scope>
    <source>
        <strain evidence="8">Olga-1</strain>
    </source>
</reference>
<dbReference type="InterPro" id="IPR020472">
    <property type="entry name" value="WD40_PAC1"/>
</dbReference>
<dbReference type="AlphaFoldDB" id="A0A9P7BDH3"/>
<protein>
    <submittedName>
        <fullName evidence="8">Uncharacterized protein</fullName>
    </submittedName>
</protein>
<dbReference type="GO" id="GO:0005634">
    <property type="term" value="C:nucleus"/>
    <property type="evidence" value="ECO:0007669"/>
    <property type="project" value="TreeGrafter"/>
</dbReference>
<dbReference type="InterPro" id="IPR015943">
    <property type="entry name" value="WD40/YVTN_repeat-like_dom_sf"/>
</dbReference>
<evidence type="ECO:0000256" key="2">
    <source>
        <dbReference type="ARBA" id="ARBA00022490"/>
    </source>
</evidence>
<dbReference type="InterPro" id="IPR013535">
    <property type="entry name" value="PUL_dom"/>
</dbReference>
<feature type="repeat" description="WD" evidence="5">
    <location>
        <begin position="8"/>
        <end position="39"/>
    </location>
</feature>
<proteinExistence type="predicted"/>
<feature type="repeat" description="WD" evidence="5">
    <location>
        <begin position="105"/>
        <end position="135"/>
    </location>
</feature>
<keyword evidence="9" id="KW-1185">Reference proteome</keyword>
<dbReference type="SUPFAM" id="SSF50978">
    <property type="entry name" value="WD40 repeat-like"/>
    <property type="match status" value="1"/>
</dbReference>
<dbReference type="Pfam" id="PF08324">
    <property type="entry name" value="PUL"/>
    <property type="match status" value="1"/>
</dbReference>